<dbReference type="Proteomes" id="UP000228812">
    <property type="component" value="Unassembled WGS sequence"/>
</dbReference>
<protein>
    <recommendedName>
        <fullName evidence="9">BioF2-like acetyltransferase domain-containing protein</fullName>
    </recommendedName>
</protein>
<dbReference type="GO" id="GO:0016755">
    <property type="term" value="F:aminoacyltransferase activity"/>
    <property type="evidence" value="ECO:0007669"/>
    <property type="project" value="InterPro"/>
</dbReference>
<evidence type="ECO:0000256" key="3">
    <source>
        <dbReference type="ARBA" id="ARBA00022960"/>
    </source>
</evidence>
<comment type="caution">
    <text evidence="7">The sequence shown here is derived from an EMBL/GenBank/DDBJ whole genome shotgun (WGS) entry which is preliminary data.</text>
</comment>
<dbReference type="PANTHER" id="PTHR36174:SF1">
    <property type="entry name" value="LIPID II:GLYCINE GLYCYLTRANSFERASE"/>
    <property type="match status" value="1"/>
</dbReference>
<keyword evidence="3" id="KW-0133">Cell shape</keyword>
<evidence type="ECO:0000313" key="8">
    <source>
        <dbReference type="Proteomes" id="UP000228812"/>
    </source>
</evidence>
<accession>A0A2G9Z956</accession>
<dbReference type="GO" id="GO:0071555">
    <property type="term" value="P:cell wall organization"/>
    <property type="evidence" value="ECO:0007669"/>
    <property type="project" value="UniProtKB-KW"/>
</dbReference>
<evidence type="ECO:0000256" key="1">
    <source>
        <dbReference type="ARBA" id="ARBA00009943"/>
    </source>
</evidence>
<dbReference type="EMBL" id="PCRZ01000046">
    <property type="protein sequence ID" value="PIP29709.1"/>
    <property type="molecule type" value="Genomic_DNA"/>
</dbReference>
<dbReference type="InterPro" id="IPR016181">
    <property type="entry name" value="Acyl_CoA_acyltransferase"/>
</dbReference>
<keyword evidence="4" id="KW-0573">Peptidoglycan synthesis</keyword>
<comment type="similarity">
    <text evidence="1">Belongs to the FemABX family.</text>
</comment>
<evidence type="ECO:0000256" key="2">
    <source>
        <dbReference type="ARBA" id="ARBA00022679"/>
    </source>
</evidence>
<reference evidence="7 8" key="1">
    <citation type="submission" date="2017-09" db="EMBL/GenBank/DDBJ databases">
        <title>Depth-based differentiation of microbial function through sediment-hosted aquifers and enrichment of novel symbionts in the deep terrestrial subsurface.</title>
        <authorList>
            <person name="Probst A.J."/>
            <person name="Ladd B."/>
            <person name="Jarett J.K."/>
            <person name="Geller-Mcgrath D.E."/>
            <person name="Sieber C.M."/>
            <person name="Emerson J.B."/>
            <person name="Anantharaman K."/>
            <person name="Thomas B.C."/>
            <person name="Malmstrom R."/>
            <person name="Stieglmeier M."/>
            <person name="Klingl A."/>
            <person name="Woyke T."/>
            <person name="Ryan C.M."/>
            <person name="Banfield J.F."/>
        </authorList>
    </citation>
    <scope>NUCLEOTIDE SEQUENCE [LARGE SCALE GENOMIC DNA]</scope>
    <source>
        <strain evidence="7">CG23_combo_of_CG06-09_8_20_14_all_54_14</strain>
    </source>
</reference>
<proteinExistence type="inferred from homology"/>
<gene>
    <name evidence="7" type="ORF">COX26_02660</name>
</gene>
<evidence type="ECO:0000313" key="7">
    <source>
        <dbReference type="EMBL" id="PIP29709.1"/>
    </source>
</evidence>
<dbReference type="AlphaFoldDB" id="A0A2G9Z956"/>
<dbReference type="GO" id="GO:0008360">
    <property type="term" value="P:regulation of cell shape"/>
    <property type="evidence" value="ECO:0007669"/>
    <property type="project" value="UniProtKB-KW"/>
</dbReference>
<dbReference type="Pfam" id="PF02388">
    <property type="entry name" value="FemAB"/>
    <property type="match status" value="2"/>
</dbReference>
<dbReference type="PROSITE" id="PS51191">
    <property type="entry name" value="FEMABX"/>
    <property type="match status" value="1"/>
</dbReference>
<evidence type="ECO:0000256" key="4">
    <source>
        <dbReference type="ARBA" id="ARBA00022984"/>
    </source>
</evidence>
<evidence type="ECO:0008006" key="9">
    <source>
        <dbReference type="Google" id="ProtNLM"/>
    </source>
</evidence>
<evidence type="ECO:0000256" key="6">
    <source>
        <dbReference type="ARBA" id="ARBA00023316"/>
    </source>
</evidence>
<dbReference type="Gene3D" id="3.40.630.30">
    <property type="match status" value="2"/>
</dbReference>
<dbReference type="GO" id="GO:0009252">
    <property type="term" value="P:peptidoglycan biosynthetic process"/>
    <property type="evidence" value="ECO:0007669"/>
    <property type="project" value="UniProtKB-KW"/>
</dbReference>
<dbReference type="PANTHER" id="PTHR36174">
    <property type="entry name" value="LIPID II:GLYCINE GLYCYLTRANSFERASE"/>
    <property type="match status" value="1"/>
</dbReference>
<organism evidence="7 8">
    <name type="scientific">Candidatus Jorgensenbacteria bacterium CG23_combo_of_CG06-09_8_20_14_all_54_14</name>
    <dbReference type="NCBI Taxonomy" id="1974595"/>
    <lineage>
        <taxon>Bacteria</taxon>
        <taxon>Candidatus Joergenseniibacteriota</taxon>
    </lineage>
</organism>
<dbReference type="InterPro" id="IPR003447">
    <property type="entry name" value="FEMABX"/>
</dbReference>
<keyword evidence="2" id="KW-0808">Transferase</keyword>
<dbReference type="InterPro" id="IPR050644">
    <property type="entry name" value="PG_Glycine_Bridge_Synth"/>
</dbReference>
<evidence type="ECO:0000256" key="5">
    <source>
        <dbReference type="ARBA" id="ARBA00023315"/>
    </source>
</evidence>
<sequence>MGKEEVTKEVWNERAAARGGSLLQSWEWGALQEALGRRVMRFTTSDFLASAVGYPLPFGKRYWYVPHGPMFLRQPAPETFRAIAPALAPHCGDSSIFLKIEPALTDTPEHRALLRAAGWKRAADTQPSETLLIDLTKPEPELLKEMEHDTRYAIRAAVRRGVAVTVARTAEEKARAFPLFWDLFEGTNIRHELHAYEKHYYEEVAKLQGNLPAQAGCYTEIFLAALEGETIAAAIVAYFGKRAYYLYAASKTGMGKFNAPSLILWEAIRGAKQKWCIVFDLWGISETRREWKGVTAFKRSFGGREVKMVGTWEYPLQPLWYWGYRVAKQLM</sequence>
<dbReference type="SUPFAM" id="SSF55729">
    <property type="entry name" value="Acyl-CoA N-acyltransferases (Nat)"/>
    <property type="match status" value="2"/>
</dbReference>
<keyword evidence="6" id="KW-0961">Cell wall biogenesis/degradation</keyword>
<keyword evidence="5" id="KW-0012">Acyltransferase</keyword>
<name>A0A2G9Z956_9BACT</name>